<evidence type="ECO:0000313" key="3">
    <source>
        <dbReference type="Proteomes" id="UP000051445"/>
    </source>
</evidence>
<dbReference type="EMBL" id="AZER01000016">
    <property type="protein sequence ID" value="KRL27452.1"/>
    <property type="molecule type" value="Genomic_DNA"/>
</dbReference>
<feature type="region of interest" description="Disordered" evidence="1">
    <location>
        <begin position="1"/>
        <end position="98"/>
    </location>
</feature>
<dbReference type="STRING" id="1423746.FD27_GL001215"/>
<dbReference type="RefSeq" id="WP_057751911.1">
    <property type="nucleotide sequence ID" value="NZ_AZER01000016.1"/>
</dbReference>
<name>A0A0R1P5F9_9LACO</name>
<comment type="caution">
    <text evidence="2">The sequence shown here is derived from an EMBL/GenBank/DDBJ whole genome shotgun (WGS) entry which is preliminary data.</text>
</comment>
<evidence type="ECO:0000313" key="2">
    <source>
        <dbReference type="EMBL" id="KRL27452.1"/>
    </source>
</evidence>
<keyword evidence="3" id="KW-1185">Reference proteome</keyword>
<proteinExistence type="predicted"/>
<reference evidence="2 3" key="1">
    <citation type="journal article" date="2015" name="Genome Announc.">
        <title>Expanding the biotechnology potential of lactobacilli through comparative genomics of 213 strains and associated genera.</title>
        <authorList>
            <person name="Sun Z."/>
            <person name="Harris H.M."/>
            <person name="McCann A."/>
            <person name="Guo C."/>
            <person name="Argimon S."/>
            <person name="Zhang W."/>
            <person name="Yang X."/>
            <person name="Jeffery I.B."/>
            <person name="Cooney J.C."/>
            <person name="Kagawa T.F."/>
            <person name="Liu W."/>
            <person name="Song Y."/>
            <person name="Salvetti E."/>
            <person name="Wrobel A."/>
            <person name="Rasinkangas P."/>
            <person name="Parkhill J."/>
            <person name="Rea M.C."/>
            <person name="O'Sullivan O."/>
            <person name="Ritari J."/>
            <person name="Douillard F.P."/>
            <person name="Paul Ross R."/>
            <person name="Yang R."/>
            <person name="Briner A.E."/>
            <person name="Felis G.E."/>
            <person name="de Vos W.M."/>
            <person name="Barrangou R."/>
            <person name="Klaenhammer T.R."/>
            <person name="Caufield P.W."/>
            <person name="Cui Y."/>
            <person name="Zhang H."/>
            <person name="O'Toole P.W."/>
        </authorList>
    </citation>
    <scope>NUCLEOTIDE SEQUENCE [LARGE SCALE GENOMIC DNA]</scope>
    <source>
        <strain evidence="2 3">DSM 13145</strain>
    </source>
</reference>
<organism evidence="2 3">
    <name type="scientific">Limosilactobacillus frumenti DSM 13145</name>
    <dbReference type="NCBI Taxonomy" id="1423746"/>
    <lineage>
        <taxon>Bacteria</taxon>
        <taxon>Bacillati</taxon>
        <taxon>Bacillota</taxon>
        <taxon>Bacilli</taxon>
        <taxon>Lactobacillales</taxon>
        <taxon>Lactobacillaceae</taxon>
        <taxon>Limosilactobacillus</taxon>
    </lineage>
</organism>
<feature type="compositionally biased region" description="Basic and acidic residues" evidence="1">
    <location>
        <begin position="89"/>
        <end position="98"/>
    </location>
</feature>
<feature type="compositionally biased region" description="Basic and acidic residues" evidence="1">
    <location>
        <begin position="59"/>
        <end position="72"/>
    </location>
</feature>
<dbReference type="AlphaFoldDB" id="A0A0R1P5F9"/>
<sequence>MKKLRAEHARLLKQSKHKTHNHSNSHSTKSKKEAKQNASSKKSSSDVQNKASNQNTRQNNDHHATQSNDGEHLSSAQQANVDKGLYPDGTRKPESFANHDDYMRYNAWYQGYNYDPSTGSLTRMNDQQLNDMRQQMNANGGQNFK</sequence>
<dbReference type="PATRIC" id="fig|1423746.3.peg.1236"/>
<feature type="compositionally biased region" description="Polar residues" evidence="1">
    <location>
        <begin position="46"/>
        <end position="58"/>
    </location>
</feature>
<feature type="compositionally biased region" description="Basic and acidic residues" evidence="1">
    <location>
        <begin position="1"/>
        <end position="10"/>
    </location>
</feature>
<gene>
    <name evidence="2" type="ORF">FD27_GL001215</name>
</gene>
<protein>
    <submittedName>
        <fullName evidence="2">Uncharacterized protein</fullName>
    </submittedName>
</protein>
<dbReference type="Proteomes" id="UP000051445">
    <property type="component" value="Unassembled WGS sequence"/>
</dbReference>
<evidence type="ECO:0000256" key="1">
    <source>
        <dbReference type="SAM" id="MobiDB-lite"/>
    </source>
</evidence>
<accession>A0A0R1P5F9</accession>
<feature type="compositionally biased region" description="Basic residues" evidence="1">
    <location>
        <begin position="11"/>
        <end position="23"/>
    </location>
</feature>